<name>A0A6J5RSX1_9CAUD</name>
<organism evidence="2">
    <name type="scientific">uncultured Caudovirales phage</name>
    <dbReference type="NCBI Taxonomy" id="2100421"/>
    <lineage>
        <taxon>Viruses</taxon>
        <taxon>Duplodnaviria</taxon>
        <taxon>Heunggongvirae</taxon>
        <taxon>Uroviricota</taxon>
        <taxon>Caudoviricetes</taxon>
        <taxon>Peduoviridae</taxon>
        <taxon>Maltschvirus</taxon>
        <taxon>Maltschvirus maltsch</taxon>
    </lineage>
</organism>
<protein>
    <submittedName>
        <fullName evidence="2">Uncharacterized protein</fullName>
    </submittedName>
</protein>
<dbReference type="EMBL" id="LR797277">
    <property type="protein sequence ID" value="CAB4199142.1"/>
    <property type="molecule type" value="Genomic_DNA"/>
</dbReference>
<sequence length="113" mass="11620">MAVPAQTDVTITRGDTTTLAITITSNGTAAIDITGRTYTAQVRGNTEDASAEVAFTCTLSATPTDGKLTCVLSATQTATLEPGNHVWDLQENASGVISTILSGAFTVLADVTR</sequence>
<evidence type="ECO:0000313" key="1">
    <source>
        <dbReference type="EMBL" id="CAB4183111.1"/>
    </source>
</evidence>
<evidence type="ECO:0000313" key="2">
    <source>
        <dbReference type="EMBL" id="CAB4199142.1"/>
    </source>
</evidence>
<reference evidence="2" key="1">
    <citation type="submission" date="2020-05" db="EMBL/GenBank/DDBJ databases">
        <authorList>
            <person name="Chiriac C."/>
            <person name="Salcher M."/>
            <person name="Ghai R."/>
            <person name="Kavagutti S V."/>
        </authorList>
    </citation>
    <scope>NUCLEOTIDE SEQUENCE</scope>
</reference>
<dbReference type="EMBL" id="LR797036">
    <property type="protein sequence ID" value="CAB4183111.1"/>
    <property type="molecule type" value="Genomic_DNA"/>
</dbReference>
<gene>
    <name evidence="1" type="ORF">UFOVP1083_35</name>
    <name evidence="2" type="ORF">UFOVP1327_18</name>
</gene>
<proteinExistence type="predicted"/>
<accession>A0A6J5RSX1</accession>